<dbReference type="Proteomes" id="UP000240621">
    <property type="component" value="Unassembled WGS sequence"/>
</dbReference>
<evidence type="ECO:0000256" key="1">
    <source>
        <dbReference type="ARBA" id="ARBA00004141"/>
    </source>
</evidence>
<organism evidence="12 13">
    <name type="scientific">Prolixibacter denitrificans</name>
    <dbReference type="NCBI Taxonomy" id="1541063"/>
    <lineage>
        <taxon>Bacteria</taxon>
        <taxon>Pseudomonadati</taxon>
        <taxon>Bacteroidota</taxon>
        <taxon>Bacteroidia</taxon>
        <taxon>Marinilabiliales</taxon>
        <taxon>Prolixibacteraceae</taxon>
        <taxon>Prolixibacter</taxon>
    </lineage>
</organism>
<evidence type="ECO:0000256" key="6">
    <source>
        <dbReference type="ARBA" id="ARBA00022989"/>
    </source>
</evidence>
<dbReference type="OrthoDB" id="9781411at2"/>
<feature type="transmembrane region" description="Helical" evidence="8">
    <location>
        <begin position="323"/>
        <end position="342"/>
    </location>
</feature>
<dbReference type="InterPro" id="IPR038770">
    <property type="entry name" value="Na+/solute_symporter_sf"/>
</dbReference>
<feature type="transmembrane region" description="Helical" evidence="8">
    <location>
        <begin position="31"/>
        <end position="49"/>
    </location>
</feature>
<feature type="transmembrane region" description="Helical" evidence="8">
    <location>
        <begin position="294"/>
        <end position="317"/>
    </location>
</feature>
<feature type="transmembrane region" description="Helical" evidence="8">
    <location>
        <begin position="180"/>
        <end position="197"/>
    </location>
</feature>
<feature type="transmembrane region" description="Helical" evidence="8">
    <location>
        <begin position="6"/>
        <end position="24"/>
    </location>
</feature>
<keyword evidence="4" id="KW-0633">Potassium transport</keyword>
<dbReference type="AlphaFoldDB" id="A0A2P8CF62"/>
<dbReference type="InterPro" id="IPR036291">
    <property type="entry name" value="NAD(P)-bd_dom_sf"/>
</dbReference>
<feature type="transmembrane region" description="Helical" evidence="8">
    <location>
        <begin position="114"/>
        <end position="134"/>
    </location>
</feature>
<dbReference type="RefSeq" id="WP_106541464.1">
    <property type="nucleotide sequence ID" value="NZ_BLAU01000001.1"/>
</dbReference>
<reference evidence="12 13" key="1">
    <citation type="submission" date="2018-03" db="EMBL/GenBank/DDBJ databases">
        <title>Genomic Encyclopedia of Archaeal and Bacterial Type Strains, Phase II (KMG-II): from individual species to whole genera.</title>
        <authorList>
            <person name="Goeker M."/>
        </authorList>
    </citation>
    <scope>NUCLEOTIDE SEQUENCE [LARGE SCALE GENOMIC DNA]</scope>
    <source>
        <strain evidence="12 13">DSM 27267</strain>
    </source>
</reference>
<evidence type="ECO:0000313" key="14">
    <source>
        <dbReference type="Proteomes" id="UP000396862"/>
    </source>
</evidence>
<keyword evidence="14" id="KW-1185">Reference proteome</keyword>
<feature type="domain" description="RCK C-terminal" evidence="10">
    <location>
        <begin position="576"/>
        <end position="660"/>
    </location>
</feature>
<evidence type="ECO:0000256" key="5">
    <source>
        <dbReference type="ARBA" id="ARBA00022692"/>
    </source>
</evidence>
<keyword evidence="3" id="KW-0813">Transport</keyword>
<feature type="transmembrane region" description="Helical" evidence="8">
    <location>
        <begin position="55"/>
        <end position="74"/>
    </location>
</feature>
<dbReference type="PROSITE" id="PS51201">
    <property type="entry name" value="RCK_N"/>
    <property type="match status" value="1"/>
</dbReference>
<feature type="transmembrane region" description="Helical" evidence="8">
    <location>
        <begin position="86"/>
        <end position="108"/>
    </location>
</feature>
<evidence type="ECO:0000313" key="13">
    <source>
        <dbReference type="Proteomes" id="UP000240621"/>
    </source>
</evidence>
<feature type="domain" description="RCK N-terminal" evidence="9">
    <location>
        <begin position="409"/>
        <end position="526"/>
    </location>
</feature>
<dbReference type="Proteomes" id="UP000396862">
    <property type="component" value="Unassembled WGS sequence"/>
</dbReference>
<keyword evidence="4" id="KW-0630">Potassium</keyword>
<evidence type="ECO:0000259" key="9">
    <source>
        <dbReference type="PROSITE" id="PS51201"/>
    </source>
</evidence>
<feature type="transmembrane region" description="Helical" evidence="8">
    <location>
        <begin position="270"/>
        <end position="287"/>
    </location>
</feature>
<keyword evidence="7 8" id="KW-0472">Membrane</keyword>
<dbReference type="GO" id="GO:0016020">
    <property type="term" value="C:membrane"/>
    <property type="evidence" value="ECO:0007669"/>
    <property type="project" value="UniProtKB-SubCell"/>
</dbReference>
<accession>A0A2P8CF62</accession>
<dbReference type="Gene3D" id="3.40.50.720">
    <property type="entry name" value="NAD(P)-binding Rossmann-like Domain"/>
    <property type="match status" value="1"/>
</dbReference>
<dbReference type="Gene3D" id="3.30.70.1450">
    <property type="entry name" value="Regulator of K+ conductance, C-terminal domain"/>
    <property type="match status" value="1"/>
</dbReference>
<sequence length="664" mass="73974">MDISILKDILIIFALSTVVNFIFTKIRVPTIIGYLLTGVLAGPHLFSLISSIHEIELMAEIGIVLLMFTIGMEFSLKHLLRIRRIVFVGGFLQLLVTSGVTMLVAMAYQLSWAASLFVGFLVALSSTAVVLKVLQERSELSSNYGRTVLGILIFQDIILVPLLLFTPLLSGARTDVGSDVMLLLLKAVLIIALVYLGNKWLMPKLLHAVAMTRNQELFLMSILLICLSVALFSSWLGLSLAFGAFLGGLMVSESEYSHQAFGNLIPFKDMFTSFFFVSIGMLLDLHFVMNHYVVVILTVLLVLILKFSVAGFTAFLLGHTFRGVIMVGVALSQVGEFSFILAKEGVDYGILSTYYYQLFLAVAVVTMSLSPFTLQMAHPVGEWLLKWPIPRFLVDGLFPLPQMEIPHLKNHMIVIGKDSRALSLSRMASHMKLPYVAIVFDPAVARQRQLIGETVIYGDAVNEPILKKAHIDTADLIVISIGDVITAMAVIDKVRQLNSHAKILVRTRYVDDLEELYHLGADQVIPEEFETAIELFQRVLKHYLIPDNEIRSTVAQIRDDHYGIFREKAEVFVPKRHNILNEIPNLEIIALKVEPISPLIGQSLAEVQFRRTFGVTLLALKRGEELHEHPPANITFLEGDIAYVLGKPEQIARAIELFAHAGAE</sequence>
<dbReference type="Pfam" id="PF02080">
    <property type="entry name" value="TrkA_C"/>
    <property type="match status" value="1"/>
</dbReference>
<dbReference type="EMBL" id="BLAU01000001">
    <property type="protein sequence ID" value="GET23163.1"/>
    <property type="molecule type" value="Genomic_DNA"/>
</dbReference>
<dbReference type="InterPro" id="IPR036721">
    <property type="entry name" value="RCK_C_sf"/>
</dbReference>
<dbReference type="PANTHER" id="PTHR42751:SF3">
    <property type="entry name" value="SODIUM_GLUTAMATE SYMPORTER"/>
    <property type="match status" value="1"/>
</dbReference>
<evidence type="ECO:0000256" key="4">
    <source>
        <dbReference type="ARBA" id="ARBA00022538"/>
    </source>
</evidence>
<dbReference type="EMBL" id="PYGC01000003">
    <property type="protein sequence ID" value="PSK83615.1"/>
    <property type="molecule type" value="Genomic_DNA"/>
</dbReference>
<evidence type="ECO:0000313" key="12">
    <source>
        <dbReference type="EMBL" id="PSK83615.1"/>
    </source>
</evidence>
<keyword evidence="6 8" id="KW-1133">Transmembrane helix</keyword>
<feature type="transmembrane region" description="Helical" evidence="8">
    <location>
        <begin position="146"/>
        <end position="168"/>
    </location>
</feature>
<dbReference type="InterPro" id="IPR003148">
    <property type="entry name" value="RCK_N"/>
</dbReference>
<reference evidence="11 14" key="2">
    <citation type="submission" date="2019-10" db="EMBL/GenBank/DDBJ databases">
        <title>Prolixibacter strains distinguished by the presence of nitrate reductase genes were adept at nitrate-dependent anaerobic corrosion of metallic iron and carbon steel.</title>
        <authorList>
            <person name="Iino T."/>
            <person name="Shono N."/>
            <person name="Ito K."/>
            <person name="Nakamura R."/>
            <person name="Sueoka K."/>
            <person name="Harayama S."/>
            <person name="Ohkuma M."/>
        </authorList>
    </citation>
    <scope>NUCLEOTIDE SEQUENCE [LARGE SCALE GENOMIC DNA]</scope>
    <source>
        <strain evidence="11 14">MIC1-1</strain>
    </source>
</reference>
<keyword evidence="5 8" id="KW-0812">Transmembrane</keyword>
<comment type="similarity">
    <text evidence="2">Belongs to the monovalent cation:proton antiporter 2 (CPA2) transporter (TC 2.A.37) family.</text>
</comment>
<comment type="subcellular location">
    <subcellularLocation>
        <location evidence="1">Membrane</location>
        <topology evidence="1">Multi-pass membrane protein</topology>
    </subcellularLocation>
</comment>
<evidence type="ECO:0000259" key="10">
    <source>
        <dbReference type="PROSITE" id="PS51202"/>
    </source>
</evidence>
<dbReference type="GO" id="GO:1902600">
    <property type="term" value="P:proton transmembrane transport"/>
    <property type="evidence" value="ECO:0007669"/>
    <property type="project" value="InterPro"/>
</dbReference>
<dbReference type="SUPFAM" id="SSF116726">
    <property type="entry name" value="TrkA C-terminal domain-like"/>
    <property type="match status" value="1"/>
</dbReference>
<dbReference type="Pfam" id="PF02254">
    <property type="entry name" value="TrkA_N"/>
    <property type="match status" value="1"/>
</dbReference>
<dbReference type="Pfam" id="PF00999">
    <property type="entry name" value="Na_H_Exchanger"/>
    <property type="match status" value="1"/>
</dbReference>
<feature type="transmembrane region" description="Helical" evidence="8">
    <location>
        <begin position="217"/>
        <end position="250"/>
    </location>
</feature>
<dbReference type="InterPro" id="IPR006037">
    <property type="entry name" value="RCK_C"/>
</dbReference>
<dbReference type="PANTHER" id="PTHR42751">
    <property type="entry name" value="SODIUM/HYDROGEN EXCHANGER FAMILY/TRKA DOMAIN PROTEIN"/>
    <property type="match status" value="1"/>
</dbReference>
<evidence type="ECO:0000313" key="11">
    <source>
        <dbReference type="EMBL" id="GET23163.1"/>
    </source>
</evidence>
<dbReference type="GO" id="GO:0015297">
    <property type="term" value="F:antiporter activity"/>
    <property type="evidence" value="ECO:0007669"/>
    <property type="project" value="InterPro"/>
</dbReference>
<protein>
    <submittedName>
        <fullName evidence="12">CPA2 family monovalent cation:H+ antiporter-2</fullName>
    </submittedName>
    <submittedName>
        <fullName evidence="11">Potassium transporter KefB</fullName>
    </submittedName>
</protein>
<feature type="transmembrane region" description="Helical" evidence="8">
    <location>
        <begin position="354"/>
        <end position="374"/>
    </location>
</feature>
<dbReference type="SUPFAM" id="SSF51735">
    <property type="entry name" value="NAD(P)-binding Rossmann-fold domains"/>
    <property type="match status" value="1"/>
</dbReference>
<name>A0A2P8CF62_9BACT</name>
<dbReference type="GO" id="GO:0006813">
    <property type="term" value="P:potassium ion transport"/>
    <property type="evidence" value="ECO:0007669"/>
    <property type="project" value="UniProtKB-KW"/>
</dbReference>
<evidence type="ECO:0000256" key="3">
    <source>
        <dbReference type="ARBA" id="ARBA00022448"/>
    </source>
</evidence>
<proteinExistence type="inferred from homology"/>
<dbReference type="PROSITE" id="PS51202">
    <property type="entry name" value="RCK_C"/>
    <property type="match status" value="1"/>
</dbReference>
<gene>
    <name evidence="12" type="ORF">CLV93_10330</name>
    <name evidence="11" type="ORF">JCM18694_34090</name>
</gene>
<comment type="caution">
    <text evidence="12">The sequence shown here is derived from an EMBL/GenBank/DDBJ whole genome shotgun (WGS) entry which is preliminary data.</text>
</comment>
<dbReference type="InterPro" id="IPR006153">
    <property type="entry name" value="Cation/H_exchanger_TM"/>
</dbReference>
<dbReference type="Gene3D" id="1.20.1530.20">
    <property type="match status" value="1"/>
</dbReference>
<dbReference type="GO" id="GO:0008324">
    <property type="term" value="F:monoatomic cation transmembrane transporter activity"/>
    <property type="evidence" value="ECO:0007669"/>
    <property type="project" value="InterPro"/>
</dbReference>
<evidence type="ECO:0000256" key="8">
    <source>
        <dbReference type="SAM" id="Phobius"/>
    </source>
</evidence>
<evidence type="ECO:0000256" key="7">
    <source>
        <dbReference type="ARBA" id="ARBA00023136"/>
    </source>
</evidence>
<evidence type="ECO:0000256" key="2">
    <source>
        <dbReference type="ARBA" id="ARBA00005551"/>
    </source>
</evidence>
<keyword evidence="4" id="KW-0406">Ion transport</keyword>